<feature type="region of interest" description="Disordered" evidence="7">
    <location>
        <begin position="1"/>
        <end position="31"/>
    </location>
</feature>
<feature type="compositionally biased region" description="Basic and acidic residues" evidence="7">
    <location>
        <begin position="547"/>
        <end position="558"/>
    </location>
</feature>
<dbReference type="GO" id="GO:0016787">
    <property type="term" value="F:hydrolase activity"/>
    <property type="evidence" value="ECO:0007669"/>
    <property type="project" value="UniProtKB-KW"/>
</dbReference>
<keyword evidence="2 6" id="KW-0812">Transmembrane</keyword>
<dbReference type="InterPro" id="IPR001650">
    <property type="entry name" value="Helicase_C-like"/>
</dbReference>
<sequence length="813" mass="89253">MGKAGKERKRRRLLAGIDPLAGLPVPSGKENQENISAADDQLPHKTSKAYSHVVSEEDMATTLKTLLALDQHPDIFRSKACKPLRALVHQLQQSGTATTGMGTSAIGRISDALADGRWNDATAALEEMRHRGQVPKLGALQRWVRDCDAASAKSGAFGDPVVLRVLDCMLRTVDPSMIPKKLDEDGGEPNPIRTHPMWQPFPKTEEGFESVNKFALKGDPCMEAGKVKVLQELLPKKINEEGSKVLIFSQFTMVLDILEPVMKTMKIKYLRMDGQTKVEERQPLIDTFNDTDEYPVFLLSTKAGGFGINLTAANIVIMYDLDFNPHNDKQAEDRAHRVGQTREVEVIKLIAKNTIEEQILELANLKLKLDQHVSQDDASMSESKSTKAQGASGGAGGSGGDSASTPSAGILNLLRQNWKATLTQHQSANATSESSSCIINTSTMSAGAASSQSPAAADPTSSPDTKPAQDTPAPSFVPPSTRSTNRADIPPSLRPGYQRLEDEDSDSNSGNSSSIRLVSSSTTTTQRPQRASVSTPSPPPPPPPTGWHHDPHDPHLLFRDGQATAPSTTTPAHLRHYPRTEAQPITNIRLLNGENTPQNVAVYGFGLGALFGAGMILATMVDTSVPQLCFFLAALGVFHSLEYIATALFNPSKLTLDSFLLNHSPEYTLATVSGITEFVVERYFFPQYKRWGYINLLGLVLVVVGQIARTWAMFSAKSNFSHHIEHYKGQHHILVTHGIYSVLRHPSYFGFYYWAVGSQLMMMNPICLVGFAVALYMFFSDRIQYEETLLVRFFGQEYIHYQKRTRTGIPLIA</sequence>
<feature type="region of interest" description="Disordered" evidence="7">
    <location>
        <begin position="376"/>
        <end position="407"/>
    </location>
</feature>
<comment type="similarity">
    <text evidence="6">Belongs to the class VI-like SAM-binding methyltransferase superfamily. Isoprenylcysteine carboxyl methyltransferase family.</text>
</comment>
<comment type="caution">
    <text evidence="9">The sequence shown here is derived from an EMBL/GenBank/DDBJ whole genome shotgun (WGS) entry which is preliminary data.</text>
</comment>
<feature type="compositionally biased region" description="Basic residues" evidence="7">
    <location>
        <begin position="1"/>
        <end position="13"/>
    </location>
</feature>
<organism evidence="9 10">
    <name type="scientific">Actinomortierella ambigua</name>
    <dbReference type="NCBI Taxonomy" id="1343610"/>
    <lineage>
        <taxon>Eukaryota</taxon>
        <taxon>Fungi</taxon>
        <taxon>Fungi incertae sedis</taxon>
        <taxon>Mucoromycota</taxon>
        <taxon>Mortierellomycotina</taxon>
        <taxon>Mortierellomycetes</taxon>
        <taxon>Mortierellales</taxon>
        <taxon>Mortierellaceae</taxon>
        <taxon>Actinomortierella</taxon>
    </lineage>
</organism>
<dbReference type="Gene3D" id="3.40.50.300">
    <property type="entry name" value="P-loop containing nucleotide triphosphate hydrolases"/>
    <property type="match status" value="1"/>
</dbReference>
<evidence type="ECO:0000256" key="1">
    <source>
        <dbReference type="ARBA" id="ARBA00004141"/>
    </source>
</evidence>
<keyword evidence="6" id="KW-0949">S-adenosyl-L-methionine</keyword>
<dbReference type="GO" id="GO:0005789">
    <property type="term" value="C:endoplasmic reticulum membrane"/>
    <property type="evidence" value="ECO:0007669"/>
    <property type="project" value="UniProtKB-SubCell"/>
</dbReference>
<dbReference type="CDD" id="cd18793">
    <property type="entry name" value="SF2_C_SNF"/>
    <property type="match status" value="1"/>
</dbReference>
<evidence type="ECO:0000256" key="4">
    <source>
        <dbReference type="ARBA" id="ARBA00022989"/>
    </source>
</evidence>
<comment type="catalytic activity">
    <reaction evidence="6">
        <text>[protein]-C-terminal S-[(2E,6E)-farnesyl]-L-cysteine + S-adenosyl-L-methionine = [protein]-C-terminal S-[(2E,6E)-farnesyl]-L-cysteine methyl ester + S-adenosyl-L-homocysteine</text>
        <dbReference type="Rhea" id="RHEA:21672"/>
        <dbReference type="Rhea" id="RHEA-COMP:12125"/>
        <dbReference type="Rhea" id="RHEA-COMP:12126"/>
        <dbReference type="ChEBI" id="CHEBI:57856"/>
        <dbReference type="ChEBI" id="CHEBI:59789"/>
        <dbReference type="ChEBI" id="CHEBI:90510"/>
        <dbReference type="ChEBI" id="CHEBI:90511"/>
        <dbReference type="EC" id="2.1.1.100"/>
    </reaction>
</comment>
<gene>
    <name evidence="9" type="ORF">DFQ27_000365</name>
</gene>
<keyword evidence="5 6" id="KW-0472">Membrane</keyword>
<evidence type="ECO:0000313" key="9">
    <source>
        <dbReference type="EMBL" id="KAG0265792.1"/>
    </source>
</evidence>
<dbReference type="GO" id="GO:0004671">
    <property type="term" value="F:protein C-terminal S-isoprenylcysteine carboxyl O-methyltransferase activity"/>
    <property type="evidence" value="ECO:0007669"/>
    <property type="project" value="UniProtKB-EC"/>
</dbReference>
<dbReference type="PROSITE" id="PS51564">
    <property type="entry name" value="SAM_ICMT"/>
    <property type="match status" value="1"/>
</dbReference>
<dbReference type="InterPro" id="IPR007269">
    <property type="entry name" value="ICMT_MeTrfase"/>
</dbReference>
<evidence type="ECO:0000259" key="8">
    <source>
        <dbReference type="PROSITE" id="PS51194"/>
    </source>
</evidence>
<evidence type="ECO:0000313" key="10">
    <source>
        <dbReference type="Proteomes" id="UP000807716"/>
    </source>
</evidence>
<keyword evidence="6" id="KW-0489">Methyltransferase</keyword>
<feature type="transmembrane region" description="Helical" evidence="6">
    <location>
        <begin position="751"/>
        <end position="779"/>
    </location>
</feature>
<keyword evidence="6" id="KW-0808">Transferase</keyword>
<feature type="transmembrane region" description="Helical" evidence="6">
    <location>
        <begin position="667"/>
        <end position="685"/>
    </location>
</feature>
<feature type="compositionally biased region" description="Gly residues" evidence="7">
    <location>
        <begin position="391"/>
        <end position="400"/>
    </location>
</feature>
<feature type="transmembrane region" description="Helical" evidence="6">
    <location>
        <begin position="600"/>
        <end position="621"/>
    </location>
</feature>
<dbReference type="InterPro" id="IPR049730">
    <property type="entry name" value="SNF2/RAD54-like_C"/>
</dbReference>
<reference evidence="9" key="1">
    <citation type="journal article" date="2020" name="Fungal Divers.">
        <title>Resolving the Mortierellaceae phylogeny through synthesis of multi-gene phylogenetics and phylogenomics.</title>
        <authorList>
            <person name="Vandepol N."/>
            <person name="Liber J."/>
            <person name="Desiro A."/>
            <person name="Na H."/>
            <person name="Kennedy M."/>
            <person name="Barry K."/>
            <person name="Grigoriev I.V."/>
            <person name="Miller A.N."/>
            <person name="O'Donnell K."/>
            <person name="Stajich J.E."/>
            <person name="Bonito G."/>
        </authorList>
    </citation>
    <scope>NUCLEOTIDE SEQUENCE</scope>
    <source>
        <strain evidence="9">BC1065</strain>
    </source>
</reference>
<feature type="compositionally biased region" description="Low complexity" evidence="7">
    <location>
        <begin position="507"/>
        <end position="525"/>
    </location>
</feature>
<keyword evidence="6" id="KW-0256">Endoplasmic reticulum</keyword>
<protein>
    <recommendedName>
        <fullName evidence="6">Protein-S-isoprenylcysteine O-methyltransferase</fullName>
        <ecNumber evidence="6">2.1.1.100</ecNumber>
    </recommendedName>
</protein>
<evidence type="ECO:0000256" key="6">
    <source>
        <dbReference type="RuleBase" id="RU362022"/>
    </source>
</evidence>
<dbReference type="OrthoDB" id="422086at2759"/>
<feature type="transmembrane region" description="Helical" evidence="6">
    <location>
        <begin position="628"/>
        <end position="647"/>
    </location>
</feature>
<dbReference type="InterPro" id="IPR025770">
    <property type="entry name" value="PPMT_MeTrfase"/>
</dbReference>
<dbReference type="EC" id="2.1.1.100" evidence="6"/>
<keyword evidence="4 6" id="KW-1133">Transmembrane helix</keyword>
<dbReference type="PANTHER" id="PTHR10799">
    <property type="entry name" value="SNF2/RAD54 HELICASE FAMILY"/>
    <property type="match status" value="1"/>
</dbReference>
<comment type="subcellular location">
    <subcellularLocation>
        <location evidence="6">Endoplasmic reticulum membrane</location>
        <topology evidence="6">Multi-pass membrane protein</topology>
    </subcellularLocation>
    <subcellularLocation>
        <location evidence="1">Membrane</location>
        <topology evidence="1">Multi-pass membrane protein</topology>
    </subcellularLocation>
</comment>
<dbReference type="AlphaFoldDB" id="A0A9P6UA58"/>
<evidence type="ECO:0000256" key="5">
    <source>
        <dbReference type="ARBA" id="ARBA00023136"/>
    </source>
</evidence>
<evidence type="ECO:0000256" key="3">
    <source>
        <dbReference type="ARBA" id="ARBA00022801"/>
    </source>
</evidence>
<feature type="compositionally biased region" description="Low complexity" evidence="7">
    <location>
        <begin position="445"/>
        <end position="463"/>
    </location>
</feature>
<proteinExistence type="inferred from homology"/>
<dbReference type="EMBL" id="JAAAJB010000108">
    <property type="protein sequence ID" value="KAG0265792.1"/>
    <property type="molecule type" value="Genomic_DNA"/>
</dbReference>
<dbReference type="PROSITE" id="PS51194">
    <property type="entry name" value="HELICASE_CTER"/>
    <property type="match status" value="1"/>
</dbReference>
<name>A0A9P6UA58_9FUNG</name>
<dbReference type="GO" id="GO:0032259">
    <property type="term" value="P:methylation"/>
    <property type="evidence" value="ECO:0007669"/>
    <property type="project" value="UniProtKB-KW"/>
</dbReference>
<dbReference type="SMART" id="SM00490">
    <property type="entry name" value="HELICc"/>
    <property type="match status" value="1"/>
</dbReference>
<dbReference type="Pfam" id="PF04140">
    <property type="entry name" value="ICMT"/>
    <property type="match status" value="1"/>
</dbReference>
<feature type="domain" description="Helicase C-terminal" evidence="8">
    <location>
        <begin position="229"/>
        <end position="381"/>
    </location>
</feature>
<dbReference type="SUPFAM" id="SSF52540">
    <property type="entry name" value="P-loop containing nucleoside triphosphate hydrolases"/>
    <property type="match status" value="1"/>
</dbReference>
<keyword evidence="3" id="KW-0378">Hydrolase</keyword>
<feature type="transmembrane region" description="Helical" evidence="6">
    <location>
        <begin position="692"/>
        <end position="712"/>
    </location>
</feature>
<dbReference type="InterPro" id="IPR027417">
    <property type="entry name" value="P-loop_NTPase"/>
</dbReference>
<accession>A0A9P6UA58</accession>
<feature type="region of interest" description="Disordered" evidence="7">
    <location>
        <begin position="443"/>
        <end position="579"/>
    </location>
</feature>
<evidence type="ECO:0000256" key="7">
    <source>
        <dbReference type="SAM" id="MobiDB-lite"/>
    </source>
</evidence>
<dbReference type="Proteomes" id="UP000807716">
    <property type="component" value="Unassembled WGS sequence"/>
</dbReference>
<evidence type="ECO:0000256" key="2">
    <source>
        <dbReference type="ARBA" id="ARBA00022692"/>
    </source>
</evidence>
<keyword evidence="10" id="KW-1185">Reference proteome</keyword>
<feature type="compositionally biased region" description="Pro residues" evidence="7">
    <location>
        <begin position="536"/>
        <end position="545"/>
    </location>
</feature>
<dbReference type="Pfam" id="PF00271">
    <property type="entry name" value="Helicase_C"/>
    <property type="match status" value="1"/>
</dbReference>
<dbReference type="Gene3D" id="1.20.120.1630">
    <property type="match status" value="1"/>
</dbReference>